<keyword evidence="4" id="KW-0067">ATP-binding</keyword>
<dbReference type="InterPro" id="IPR041546">
    <property type="entry name" value="ClpA/ClpB_AAA_lid"/>
</dbReference>
<keyword evidence="3" id="KW-0547">Nucleotide-binding</keyword>
<proteinExistence type="inferred from homology"/>
<dbReference type="CDD" id="cd00009">
    <property type="entry name" value="AAA"/>
    <property type="match status" value="1"/>
</dbReference>
<gene>
    <name evidence="9" type="primary">tssH</name>
    <name evidence="9" type="ORF">M0H32_07675</name>
</gene>
<dbReference type="Gene3D" id="3.40.50.300">
    <property type="entry name" value="P-loop containing nucleotide triphosphate hydrolases"/>
    <property type="match status" value="3"/>
</dbReference>
<feature type="region of interest" description="Disordered" evidence="6">
    <location>
        <begin position="161"/>
        <end position="196"/>
    </location>
</feature>
<dbReference type="NCBIfam" id="TIGR03345">
    <property type="entry name" value="VI_ClpV1"/>
    <property type="match status" value="1"/>
</dbReference>
<evidence type="ECO:0000256" key="6">
    <source>
        <dbReference type="SAM" id="MobiDB-lite"/>
    </source>
</evidence>
<sequence length="939" mass="102546">MADITVENVAYKINSVAYESLDKAMRLTKDAGHRHLELLHWFYYLIRDEKSDLYQILRHFDVDLGTLDKDLQDSIKKLKINQTELPAMSKPFREALEGAWFVGTLSFGDYKIRSAYVLISVLGDEASRTQLFNLSSVFNKLKREEISSNLDAIVDGSGEARARPIDGSVPKSTTASAVPGEQREAPGPGGPGEDALSQFTVDFTARARAEEFDPIVGRDEEIRQVVDVLMRRRQNNPILTGEAGVGKTAIVEGFAQKIVAGDVPPALLGTRLCALDLGLLQAGASMKGEFEKRLRAVIDAVHGSIVPTILFIDEAHTLIGAGGAAGTGDAANLLKPALARGTLRTVAATTWSEYRQHFEKDPALTRRFQPVQVDEPDEEKCFAMVRGLLGPMEEHHQVRILDSAVRSAVSLSHRYIPARQLPDKAVSVLDTASARVNISQAAQPSRLLDLIAKKGFLETEKQALVNDAELGMEQDEKLEVLNTAIADTETKIEDVRAAWERERKLVAEIRRLNKALIQLKGGEPAPHPESAEIEDPEHAGPALVPIDEIELDMDVDLSSEDAIREALAAKRAELSEIPEDDRMVYAYVDDEAVASIISDWTGIPVGRMVQDEMQTILNLTDSLNKRVIGQAHGLAMIAKRIETSRAQLGNPDKPIGVFMLCGPSGVGKTETALALAETLYGGEESLITINMSEFQEAHSVSGLKGAPPGYVGYGEGGRLTEAVRRKPYSVVLLDEVEKAHPDVHEIFFQVFDKGWMEDGMGRKIDFRNTLILLTSNVGTDIIMHAASNMLDAPVSSDEGMAATDPNAPDPEKLAEALRPALLDVFPPALLGRIVTIPYYPLSPSMLGFIVRLQLNRIVKRVMQNRGAKLSYGEDVVSHIVSLCRDPDSGGRMIDNIITNDLLPKLSRAFLTAQMNGEEIEEVSLKAGDDGIDIVMGSAG</sequence>
<dbReference type="EMBL" id="JALNMJ010000004">
    <property type="protein sequence ID" value="MCK7612033.1"/>
    <property type="molecule type" value="Genomic_DNA"/>
</dbReference>
<dbReference type="InterPro" id="IPR018368">
    <property type="entry name" value="ClpA/B_CS1"/>
</dbReference>
<dbReference type="Proteomes" id="UP001431221">
    <property type="component" value="Unassembled WGS sequence"/>
</dbReference>
<dbReference type="RefSeq" id="WP_248152913.1">
    <property type="nucleotide sequence ID" value="NZ_JALNMJ010000004.1"/>
</dbReference>
<name>A0ABT0GRH6_9HYPH</name>
<reference evidence="9" key="1">
    <citation type="submission" date="2022-04" db="EMBL/GenBank/DDBJ databases">
        <title>Roseibium sp. CAU 1639 isolated from mud.</title>
        <authorList>
            <person name="Kim W."/>
        </authorList>
    </citation>
    <scope>NUCLEOTIDE SEQUENCE</scope>
    <source>
        <strain evidence="9">CAU 1639</strain>
    </source>
</reference>
<dbReference type="Pfam" id="PF10431">
    <property type="entry name" value="ClpB_D2-small"/>
    <property type="match status" value="1"/>
</dbReference>
<dbReference type="PANTHER" id="PTHR11638:SF184">
    <property type="entry name" value="ATPASE WITH CHAPERONE ACTIVITY"/>
    <property type="match status" value="1"/>
</dbReference>
<dbReference type="InterPro" id="IPR027417">
    <property type="entry name" value="P-loop_NTPase"/>
</dbReference>
<feature type="domain" description="AAA+ ATPase" evidence="7">
    <location>
        <begin position="233"/>
        <end position="378"/>
    </location>
</feature>
<dbReference type="InterPro" id="IPR001270">
    <property type="entry name" value="ClpA/B"/>
</dbReference>
<comment type="caution">
    <text evidence="9">The sequence shown here is derived from an EMBL/GenBank/DDBJ whole genome shotgun (WGS) entry which is preliminary data.</text>
</comment>
<dbReference type="InterPro" id="IPR003959">
    <property type="entry name" value="ATPase_AAA_core"/>
</dbReference>
<keyword evidence="10" id="KW-1185">Reference proteome</keyword>
<dbReference type="Pfam" id="PF02861">
    <property type="entry name" value="Clp_N"/>
    <property type="match status" value="1"/>
</dbReference>
<dbReference type="InterPro" id="IPR017729">
    <property type="entry name" value="ATPase_T6SS_ClpV1"/>
</dbReference>
<feature type="domain" description="AAA+ ATPase" evidence="7">
    <location>
        <begin position="654"/>
        <end position="796"/>
    </location>
</feature>
<evidence type="ECO:0000313" key="10">
    <source>
        <dbReference type="Proteomes" id="UP001431221"/>
    </source>
</evidence>
<evidence type="ECO:0000259" key="8">
    <source>
        <dbReference type="SMART" id="SM01086"/>
    </source>
</evidence>
<evidence type="ECO:0000313" key="9">
    <source>
        <dbReference type="EMBL" id="MCK7612033.1"/>
    </source>
</evidence>
<evidence type="ECO:0000256" key="2">
    <source>
        <dbReference type="ARBA" id="ARBA00022737"/>
    </source>
</evidence>
<evidence type="ECO:0000256" key="4">
    <source>
        <dbReference type="ARBA" id="ARBA00022840"/>
    </source>
</evidence>
<keyword evidence="5" id="KW-0143">Chaperone</keyword>
<protein>
    <submittedName>
        <fullName evidence="9">Type VI secretion system ATPase TssH</fullName>
    </submittedName>
</protein>
<accession>A0ABT0GRH6</accession>
<dbReference type="SMART" id="SM01086">
    <property type="entry name" value="ClpB_D2-small"/>
    <property type="match status" value="1"/>
</dbReference>
<dbReference type="Gene3D" id="1.10.1780.10">
    <property type="entry name" value="Clp, N-terminal domain"/>
    <property type="match status" value="1"/>
</dbReference>
<dbReference type="Gene3D" id="1.10.8.60">
    <property type="match status" value="1"/>
</dbReference>
<dbReference type="InterPro" id="IPR019489">
    <property type="entry name" value="Clp_ATPase_C"/>
</dbReference>
<dbReference type="SUPFAM" id="SSF52540">
    <property type="entry name" value="P-loop containing nucleoside triphosphate hydrolases"/>
    <property type="match status" value="2"/>
</dbReference>
<dbReference type="Pfam" id="PF00004">
    <property type="entry name" value="AAA"/>
    <property type="match status" value="1"/>
</dbReference>
<dbReference type="CDD" id="cd19499">
    <property type="entry name" value="RecA-like_ClpB_Hsp104-like"/>
    <property type="match status" value="1"/>
</dbReference>
<dbReference type="InterPro" id="IPR004176">
    <property type="entry name" value="Clp_R_N"/>
</dbReference>
<dbReference type="InterPro" id="IPR036628">
    <property type="entry name" value="Clp_N_dom_sf"/>
</dbReference>
<dbReference type="InterPro" id="IPR003593">
    <property type="entry name" value="AAA+_ATPase"/>
</dbReference>
<dbReference type="InterPro" id="IPR050130">
    <property type="entry name" value="ClpA_ClpB"/>
</dbReference>
<keyword evidence="2" id="KW-0677">Repeat</keyword>
<evidence type="ECO:0000256" key="1">
    <source>
        <dbReference type="ARBA" id="ARBA00008675"/>
    </source>
</evidence>
<dbReference type="SMART" id="SM00382">
    <property type="entry name" value="AAA"/>
    <property type="match status" value="2"/>
</dbReference>
<feature type="domain" description="Clp ATPase C-terminal" evidence="8">
    <location>
        <begin position="841"/>
        <end position="933"/>
    </location>
</feature>
<evidence type="ECO:0000256" key="3">
    <source>
        <dbReference type="ARBA" id="ARBA00022741"/>
    </source>
</evidence>
<dbReference type="PRINTS" id="PR00300">
    <property type="entry name" value="CLPPROTEASEA"/>
</dbReference>
<evidence type="ECO:0000259" key="7">
    <source>
        <dbReference type="SMART" id="SM00382"/>
    </source>
</evidence>
<organism evidence="9 10">
    <name type="scientific">Roseibium sediminicola</name>
    <dbReference type="NCBI Taxonomy" id="2933272"/>
    <lineage>
        <taxon>Bacteria</taxon>
        <taxon>Pseudomonadati</taxon>
        <taxon>Pseudomonadota</taxon>
        <taxon>Alphaproteobacteria</taxon>
        <taxon>Hyphomicrobiales</taxon>
        <taxon>Stappiaceae</taxon>
        <taxon>Roseibium</taxon>
    </lineage>
</organism>
<dbReference type="PANTHER" id="PTHR11638">
    <property type="entry name" value="ATP-DEPENDENT CLP PROTEASE"/>
    <property type="match status" value="1"/>
</dbReference>
<dbReference type="Pfam" id="PF17871">
    <property type="entry name" value="AAA_lid_9"/>
    <property type="match status" value="1"/>
</dbReference>
<comment type="similarity">
    <text evidence="1">Belongs to the ClpA/ClpB family.</text>
</comment>
<dbReference type="PROSITE" id="PS00870">
    <property type="entry name" value="CLPAB_1"/>
    <property type="match status" value="1"/>
</dbReference>
<dbReference type="SUPFAM" id="SSF81923">
    <property type="entry name" value="Double Clp-N motif"/>
    <property type="match status" value="1"/>
</dbReference>
<evidence type="ECO:0000256" key="5">
    <source>
        <dbReference type="ARBA" id="ARBA00023186"/>
    </source>
</evidence>
<dbReference type="Pfam" id="PF07724">
    <property type="entry name" value="AAA_2"/>
    <property type="match status" value="1"/>
</dbReference>